<evidence type="ECO:0000313" key="1">
    <source>
        <dbReference type="Proteomes" id="UP000504603"/>
    </source>
</evidence>
<dbReference type="PANTHER" id="PTHR14659">
    <property type="entry name" value="ALPHA- AND GAMMA-ADAPTIN-BINDING PROTEIN P34"/>
    <property type="match status" value="1"/>
</dbReference>
<dbReference type="PANTHER" id="PTHR14659:SF1">
    <property type="entry name" value="ALPHA- AND GAMMA-ADAPTIN-BINDING PROTEIN P34"/>
    <property type="match status" value="1"/>
</dbReference>
<dbReference type="OrthoDB" id="10261384at2759"/>
<dbReference type="Pfam" id="PF10199">
    <property type="entry name" value="Adaptin_binding"/>
    <property type="match status" value="1"/>
</dbReference>
<reference evidence="2 3" key="1">
    <citation type="submission" date="2025-04" db="UniProtKB">
        <authorList>
            <consortium name="RefSeq"/>
        </authorList>
    </citation>
    <scope>IDENTIFICATION</scope>
    <source>
        <strain evidence="2 3">OHB3-1</strain>
    </source>
</reference>
<evidence type="ECO:0000313" key="3">
    <source>
        <dbReference type="RefSeq" id="XP_022158285.1"/>
    </source>
</evidence>
<name>A0A6J1DVN3_MOMCH</name>
<dbReference type="RefSeq" id="XP_022158283.1">
    <property type="nucleotide sequence ID" value="XM_022302591.1"/>
</dbReference>
<gene>
    <name evidence="2 3" type="primary">LOC111024806</name>
</gene>
<dbReference type="InterPro" id="IPR001806">
    <property type="entry name" value="Small_GTPase"/>
</dbReference>
<accession>A0A6J1DVN3</accession>
<proteinExistence type="predicted"/>
<dbReference type="Proteomes" id="UP000504603">
    <property type="component" value="Unplaced"/>
</dbReference>
<keyword evidence="1" id="KW-1185">Reference proteome</keyword>
<evidence type="ECO:0000313" key="2">
    <source>
        <dbReference type="RefSeq" id="XP_022158283.1"/>
    </source>
</evidence>
<organism evidence="1 2">
    <name type="scientific">Momordica charantia</name>
    <name type="common">Bitter gourd</name>
    <name type="synonym">Balsam pear</name>
    <dbReference type="NCBI Taxonomy" id="3673"/>
    <lineage>
        <taxon>Eukaryota</taxon>
        <taxon>Viridiplantae</taxon>
        <taxon>Streptophyta</taxon>
        <taxon>Embryophyta</taxon>
        <taxon>Tracheophyta</taxon>
        <taxon>Spermatophyta</taxon>
        <taxon>Magnoliopsida</taxon>
        <taxon>eudicotyledons</taxon>
        <taxon>Gunneridae</taxon>
        <taxon>Pentapetalae</taxon>
        <taxon>rosids</taxon>
        <taxon>fabids</taxon>
        <taxon>Cucurbitales</taxon>
        <taxon>Cucurbitaceae</taxon>
        <taxon>Momordiceae</taxon>
        <taxon>Momordica</taxon>
    </lineage>
</organism>
<dbReference type="InterPro" id="IPR019341">
    <property type="entry name" value="Alpha/Gamma-adaptin-bd_p34"/>
</dbReference>
<sequence>MGEELHLNPIPLESRPGILFVGSSNVGKRSLLSRLLSVDFEDAFDSSSQVLIHGWTINTQYYTADVSVSVAHLDEQFSIEALPTFNQLAALVMVFDTSDLPSLVALQDWVAHVDLQKFDVLLCIGNKVDLVPGHPVHIEYKKQLQKQRLKESFIDDHSDIAEYGISEIEGSSLLGDEEPSWEIRRSCLEWCTERNIEFIEACASNSDFDKCLSIDGDVQGVERLYGALSAHLWPGMLLKSGDKITKPSLPKEEELSEEESDFEIDYEILSGGSAELWDDADYKSCSADGEGSSIDGGARPKYIDIAEQDRASQNVCKQPEAEGNRVAVDEEVDQVTDPYEKKNLDLEDLERLMSEIGNMRDSLRLMPDFQRREMAAKLALKMAAMFGGSSDDEEETR</sequence>
<protein>
    <submittedName>
        <fullName evidence="2 3">Uncharacterized protein LOC111024806</fullName>
    </submittedName>
</protein>
<dbReference type="KEGG" id="mcha:111024806"/>
<dbReference type="GO" id="GO:0003924">
    <property type="term" value="F:GTPase activity"/>
    <property type="evidence" value="ECO:0007669"/>
    <property type="project" value="InterPro"/>
</dbReference>
<dbReference type="Pfam" id="PF00071">
    <property type="entry name" value="Ras"/>
    <property type="match status" value="1"/>
</dbReference>
<dbReference type="RefSeq" id="XP_022158285.1">
    <property type="nucleotide sequence ID" value="XM_022302593.1"/>
</dbReference>
<dbReference type="GO" id="GO:0005525">
    <property type="term" value="F:GTP binding"/>
    <property type="evidence" value="ECO:0007669"/>
    <property type="project" value="InterPro"/>
</dbReference>
<dbReference type="GeneID" id="111024806"/>
<dbReference type="Gene3D" id="3.40.50.300">
    <property type="entry name" value="P-loop containing nucleotide triphosphate hydrolases"/>
    <property type="match status" value="1"/>
</dbReference>
<dbReference type="AlphaFoldDB" id="A0A6J1DVN3"/>
<dbReference type="SUPFAM" id="SSF52540">
    <property type="entry name" value="P-loop containing nucleoside triphosphate hydrolases"/>
    <property type="match status" value="1"/>
</dbReference>
<dbReference type="InterPro" id="IPR027417">
    <property type="entry name" value="P-loop_NTPase"/>
</dbReference>